<accession>A0A5E4N8G7</accession>
<proteinExistence type="predicted"/>
<feature type="non-terminal residue" evidence="1">
    <location>
        <position position="368"/>
    </location>
</feature>
<reference evidence="1 2" key="1">
    <citation type="submission" date="2019-08" db="EMBL/GenBank/DDBJ databases">
        <authorList>
            <person name="Alioto T."/>
            <person name="Alioto T."/>
            <person name="Gomez Garrido J."/>
        </authorList>
    </citation>
    <scope>NUCLEOTIDE SEQUENCE [LARGE SCALE GENOMIC DNA]</scope>
</reference>
<gene>
    <name evidence="1" type="ORF">CINCED_3A016577</name>
</gene>
<keyword evidence="2" id="KW-1185">Reference proteome</keyword>
<dbReference type="AlphaFoldDB" id="A0A5E4N8G7"/>
<evidence type="ECO:0000313" key="2">
    <source>
        <dbReference type="Proteomes" id="UP000325440"/>
    </source>
</evidence>
<organism evidence="1 2">
    <name type="scientific">Cinara cedri</name>
    <dbReference type="NCBI Taxonomy" id="506608"/>
    <lineage>
        <taxon>Eukaryota</taxon>
        <taxon>Metazoa</taxon>
        <taxon>Ecdysozoa</taxon>
        <taxon>Arthropoda</taxon>
        <taxon>Hexapoda</taxon>
        <taxon>Insecta</taxon>
        <taxon>Pterygota</taxon>
        <taxon>Neoptera</taxon>
        <taxon>Paraneoptera</taxon>
        <taxon>Hemiptera</taxon>
        <taxon>Sternorrhyncha</taxon>
        <taxon>Aphidomorpha</taxon>
        <taxon>Aphidoidea</taxon>
        <taxon>Aphididae</taxon>
        <taxon>Lachninae</taxon>
        <taxon>Cinara</taxon>
    </lineage>
</organism>
<protein>
    <submittedName>
        <fullName evidence="1">Uncharacterized protein</fullName>
    </submittedName>
</protein>
<sequence>MNFVADNFSISSPVSRETGSCAASAGEVLGCQTRRTANGTWGQPTRGSEKSIAARRLGALTELFTSLLRKFRSATTGNAVRVTEATKATHRKRNLDIAYREIFGKSPFYPLVSRVSRYPDSGRRTVVFRDAVAPYTGQEAVTPAPAVSGFSRLLLRIHGPIRNGYENRFVFQTAKTFLTLSVTVRKTPVPVASEKSTSRTLGTLLISNRNQVGFARSAEPLQIRPHESNAKRNIIGFIEFYHSVFVGRMADDDYRLSGCWSRASRRGVVATAPVSCPFVRDRPPVVGCGGGGVGGGGGGGVGGGGGGARVCAPAVTAARSAGRHERASGKAVVGILPGGSLAGFLGDGPDRGPWGGGFGAKGRFAPSY</sequence>
<dbReference type="EMBL" id="CABPRJ010001898">
    <property type="protein sequence ID" value="VVC39922.1"/>
    <property type="molecule type" value="Genomic_DNA"/>
</dbReference>
<dbReference type="Proteomes" id="UP000325440">
    <property type="component" value="Unassembled WGS sequence"/>
</dbReference>
<name>A0A5E4N8G7_9HEMI</name>
<evidence type="ECO:0000313" key="1">
    <source>
        <dbReference type="EMBL" id="VVC39922.1"/>
    </source>
</evidence>